<accession>A0AC60NY47</accession>
<comment type="caution">
    <text evidence="1">The sequence shown here is derived from an EMBL/GenBank/DDBJ whole genome shotgun (WGS) entry which is preliminary data.</text>
</comment>
<reference evidence="1 2" key="1">
    <citation type="journal article" date="2020" name="Cell">
        <title>Large-Scale Comparative Analyses of Tick Genomes Elucidate Their Genetic Diversity and Vector Capacities.</title>
        <authorList>
            <consortium name="Tick Genome and Microbiome Consortium (TIGMIC)"/>
            <person name="Jia N."/>
            <person name="Wang J."/>
            <person name="Shi W."/>
            <person name="Du L."/>
            <person name="Sun Y."/>
            <person name="Zhan W."/>
            <person name="Jiang J.F."/>
            <person name="Wang Q."/>
            <person name="Zhang B."/>
            <person name="Ji P."/>
            <person name="Bell-Sakyi L."/>
            <person name="Cui X.M."/>
            <person name="Yuan T.T."/>
            <person name="Jiang B.G."/>
            <person name="Yang W.F."/>
            <person name="Lam T.T."/>
            <person name="Chang Q.C."/>
            <person name="Ding S.J."/>
            <person name="Wang X.J."/>
            <person name="Zhu J.G."/>
            <person name="Ruan X.D."/>
            <person name="Zhao L."/>
            <person name="Wei J.T."/>
            <person name="Ye R.Z."/>
            <person name="Que T.C."/>
            <person name="Du C.H."/>
            <person name="Zhou Y.H."/>
            <person name="Cheng J.X."/>
            <person name="Dai P.F."/>
            <person name="Guo W.B."/>
            <person name="Han X.H."/>
            <person name="Huang E.J."/>
            <person name="Li L.F."/>
            <person name="Wei W."/>
            <person name="Gao Y.C."/>
            <person name="Liu J.Z."/>
            <person name="Shao H.Z."/>
            <person name="Wang X."/>
            <person name="Wang C.C."/>
            <person name="Yang T.C."/>
            <person name="Huo Q.B."/>
            <person name="Li W."/>
            <person name="Chen H.Y."/>
            <person name="Chen S.E."/>
            <person name="Zhou L.G."/>
            <person name="Ni X.B."/>
            <person name="Tian J.H."/>
            <person name="Sheng Y."/>
            <person name="Liu T."/>
            <person name="Pan Y.S."/>
            <person name="Xia L.Y."/>
            <person name="Li J."/>
            <person name="Zhao F."/>
            <person name="Cao W.C."/>
        </authorList>
    </citation>
    <scope>NUCLEOTIDE SEQUENCE [LARGE SCALE GENOMIC DNA]</scope>
    <source>
        <strain evidence="1">Iper-2018</strain>
    </source>
</reference>
<proteinExistence type="predicted"/>
<evidence type="ECO:0000313" key="1">
    <source>
        <dbReference type="EMBL" id="KAG0412006.1"/>
    </source>
</evidence>
<sequence>RAHGQYNPNIRIGSLLDLAHALKEFDRLKLCTGGPKRKEYPQVQPGCAFVDVREVWQHNRCTLVTSAGEQCPACHSLLNTLRIQAARQQNKGANSSELRLLTFSPAKRKAEQLKKARQSERFRGGPGPHGPPPPWLRACFTSSTPTGYQFLRDNDLPLPSMNTIPKYISMVHLKCGFDQDFSLALKIKLQQKTDFKRHGGSHF</sequence>
<organism evidence="1 2">
    <name type="scientific">Ixodes persulcatus</name>
    <name type="common">Taiga tick</name>
    <dbReference type="NCBI Taxonomy" id="34615"/>
    <lineage>
        <taxon>Eukaryota</taxon>
        <taxon>Metazoa</taxon>
        <taxon>Ecdysozoa</taxon>
        <taxon>Arthropoda</taxon>
        <taxon>Chelicerata</taxon>
        <taxon>Arachnida</taxon>
        <taxon>Acari</taxon>
        <taxon>Parasitiformes</taxon>
        <taxon>Ixodida</taxon>
        <taxon>Ixodoidea</taxon>
        <taxon>Ixodidae</taxon>
        <taxon>Ixodinae</taxon>
        <taxon>Ixodes</taxon>
    </lineage>
</organism>
<name>A0AC60NY47_IXOPE</name>
<gene>
    <name evidence="1" type="ORF">HPB47_010867</name>
</gene>
<protein>
    <submittedName>
        <fullName evidence="1">Uncharacterized protein</fullName>
    </submittedName>
</protein>
<keyword evidence="2" id="KW-1185">Reference proteome</keyword>
<dbReference type="EMBL" id="JABSTQ010011384">
    <property type="protein sequence ID" value="KAG0412006.1"/>
    <property type="molecule type" value="Genomic_DNA"/>
</dbReference>
<evidence type="ECO:0000313" key="2">
    <source>
        <dbReference type="Proteomes" id="UP000805193"/>
    </source>
</evidence>
<dbReference type="Proteomes" id="UP000805193">
    <property type="component" value="Unassembled WGS sequence"/>
</dbReference>
<feature type="non-terminal residue" evidence="1">
    <location>
        <position position="1"/>
    </location>
</feature>